<dbReference type="AlphaFoldDB" id="A0A0D0BDL4"/>
<dbReference type="EMBL" id="KN834840">
    <property type="protein sequence ID" value="KIK52616.1"/>
    <property type="molecule type" value="Genomic_DNA"/>
</dbReference>
<keyword evidence="2" id="KW-1185">Reference proteome</keyword>
<accession>A0A0D0BDL4</accession>
<sequence>MPLNYLDLIHALHVFNLHETSLPLQEYYLVLMLKYLHCLLALFPDVELKPNHHFAIHAAEDLKLLGPLYAQSTPVFECLNHTLQQTNTNRILGVVEEIMLNSYCHQGNLDLLLEHDIQDMDSVIEVLDAIQREDHRGIFAGTDFSVLASTRFQSTPVTLPQHYLDLIVDCLFQTYSVNCSHWAGKVFCSALNLSGFVIGRVTFSSKLHDSAVIFKDNGGIHAGTILQIISHTHPEPPIQSIKRPYSSVSAPWNPFPLKMICTENSTVAGC</sequence>
<dbReference type="OrthoDB" id="3248986at2759"/>
<gene>
    <name evidence="1" type="ORF">GYMLUDRAFT_64142</name>
</gene>
<protein>
    <submittedName>
        <fullName evidence="1">Uncharacterized protein</fullName>
    </submittedName>
</protein>
<evidence type="ECO:0000313" key="1">
    <source>
        <dbReference type="EMBL" id="KIK52616.1"/>
    </source>
</evidence>
<dbReference type="HOGENOM" id="CLU_1030792_0_0_1"/>
<dbReference type="Proteomes" id="UP000053593">
    <property type="component" value="Unassembled WGS sequence"/>
</dbReference>
<name>A0A0D0BDL4_9AGAR</name>
<evidence type="ECO:0000313" key="2">
    <source>
        <dbReference type="Proteomes" id="UP000053593"/>
    </source>
</evidence>
<proteinExistence type="predicted"/>
<organism evidence="1 2">
    <name type="scientific">Collybiopsis luxurians FD-317 M1</name>
    <dbReference type="NCBI Taxonomy" id="944289"/>
    <lineage>
        <taxon>Eukaryota</taxon>
        <taxon>Fungi</taxon>
        <taxon>Dikarya</taxon>
        <taxon>Basidiomycota</taxon>
        <taxon>Agaricomycotina</taxon>
        <taxon>Agaricomycetes</taxon>
        <taxon>Agaricomycetidae</taxon>
        <taxon>Agaricales</taxon>
        <taxon>Marasmiineae</taxon>
        <taxon>Omphalotaceae</taxon>
        <taxon>Collybiopsis</taxon>
        <taxon>Collybiopsis luxurians</taxon>
    </lineage>
</organism>
<reference evidence="1 2" key="1">
    <citation type="submission" date="2014-04" db="EMBL/GenBank/DDBJ databases">
        <title>Evolutionary Origins and Diversification of the Mycorrhizal Mutualists.</title>
        <authorList>
            <consortium name="DOE Joint Genome Institute"/>
            <consortium name="Mycorrhizal Genomics Consortium"/>
            <person name="Kohler A."/>
            <person name="Kuo A."/>
            <person name="Nagy L.G."/>
            <person name="Floudas D."/>
            <person name="Copeland A."/>
            <person name="Barry K.W."/>
            <person name="Cichocki N."/>
            <person name="Veneault-Fourrey C."/>
            <person name="LaButti K."/>
            <person name="Lindquist E.A."/>
            <person name="Lipzen A."/>
            <person name="Lundell T."/>
            <person name="Morin E."/>
            <person name="Murat C."/>
            <person name="Riley R."/>
            <person name="Ohm R."/>
            <person name="Sun H."/>
            <person name="Tunlid A."/>
            <person name="Henrissat B."/>
            <person name="Grigoriev I.V."/>
            <person name="Hibbett D.S."/>
            <person name="Martin F."/>
        </authorList>
    </citation>
    <scope>NUCLEOTIDE SEQUENCE [LARGE SCALE GENOMIC DNA]</scope>
    <source>
        <strain evidence="1 2">FD-317 M1</strain>
    </source>
</reference>